<dbReference type="EMBL" id="CP144746">
    <property type="protein sequence ID" value="WVZ57503.1"/>
    <property type="molecule type" value="Genomic_DNA"/>
</dbReference>
<organism evidence="2 3">
    <name type="scientific">Paspalum notatum var. saurae</name>
    <dbReference type="NCBI Taxonomy" id="547442"/>
    <lineage>
        <taxon>Eukaryota</taxon>
        <taxon>Viridiplantae</taxon>
        <taxon>Streptophyta</taxon>
        <taxon>Embryophyta</taxon>
        <taxon>Tracheophyta</taxon>
        <taxon>Spermatophyta</taxon>
        <taxon>Magnoliopsida</taxon>
        <taxon>Liliopsida</taxon>
        <taxon>Poales</taxon>
        <taxon>Poaceae</taxon>
        <taxon>PACMAD clade</taxon>
        <taxon>Panicoideae</taxon>
        <taxon>Andropogonodae</taxon>
        <taxon>Paspaleae</taxon>
        <taxon>Paspalinae</taxon>
        <taxon>Paspalum</taxon>
    </lineage>
</organism>
<gene>
    <name evidence="2" type="ORF">U9M48_007882</name>
</gene>
<evidence type="ECO:0000256" key="1">
    <source>
        <dbReference type="SAM" id="MobiDB-lite"/>
    </source>
</evidence>
<feature type="compositionally biased region" description="Basic and acidic residues" evidence="1">
    <location>
        <begin position="68"/>
        <end position="79"/>
    </location>
</feature>
<feature type="region of interest" description="Disordered" evidence="1">
    <location>
        <begin position="1"/>
        <end position="38"/>
    </location>
</feature>
<sequence>MKYPVHQHVATTGNPEPGGSHQVVWPGSAANAGDPTPRSCRAEKLAIYSRGGRPTTAALVLICAPGRAPKDRGAADTEHLLLTSRTTSDTRRVPGKDATDGSPRRREDKPPPSAHTEARRRPSASIASRAIGHLHLPGEGVRPPLLPSADAARQKELPPGVRIVQHLGRLHCRPPVQLRHPIKRSPPDVQRVRMASPHVCACMGAPKRQAAVPAAPDRCVDAEVVKLANTAPRSS</sequence>
<evidence type="ECO:0000313" key="3">
    <source>
        <dbReference type="Proteomes" id="UP001341281"/>
    </source>
</evidence>
<keyword evidence="3" id="KW-1185">Reference proteome</keyword>
<proteinExistence type="predicted"/>
<feature type="compositionally biased region" description="Basic and acidic residues" evidence="1">
    <location>
        <begin position="88"/>
        <end position="120"/>
    </location>
</feature>
<reference evidence="2 3" key="1">
    <citation type="submission" date="2024-02" db="EMBL/GenBank/DDBJ databases">
        <title>High-quality chromosome-scale genome assembly of Pensacola bahiagrass (Paspalum notatum Flugge var. saurae).</title>
        <authorList>
            <person name="Vega J.M."/>
            <person name="Podio M."/>
            <person name="Orjuela J."/>
            <person name="Siena L.A."/>
            <person name="Pessino S.C."/>
            <person name="Combes M.C."/>
            <person name="Mariac C."/>
            <person name="Albertini E."/>
            <person name="Pupilli F."/>
            <person name="Ortiz J.P.A."/>
            <person name="Leblanc O."/>
        </authorList>
    </citation>
    <scope>NUCLEOTIDE SEQUENCE [LARGE SCALE GENOMIC DNA]</scope>
    <source>
        <strain evidence="2">R1</strain>
        <tissue evidence="2">Leaf</tissue>
    </source>
</reference>
<name>A0AAQ3SMZ1_PASNO</name>
<dbReference type="Proteomes" id="UP001341281">
    <property type="component" value="Chromosome 02"/>
</dbReference>
<evidence type="ECO:0000313" key="2">
    <source>
        <dbReference type="EMBL" id="WVZ57503.1"/>
    </source>
</evidence>
<protein>
    <submittedName>
        <fullName evidence="2">Uncharacterized protein</fullName>
    </submittedName>
</protein>
<accession>A0AAQ3SMZ1</accession>
<dbReference type="AlphaFoldDB" id="A0AAQ3SMZ1"/>
<feature type="region of interest" description="Disordered" evidence="1">
    <location>
        <begin position="67"/>
        <end position="126"/>
    </location>
</feature>